<dbReference type="AlphaFoldDB" id="A0A1H1XCM5"/>
<feature type="chain" id="PRO_5009265438" evidence="1">
    <location>
        <begin position="24"/>
        <end position="88"/>
    </location>
</feature>
<sequence>MTGFKLIGAALILSAGMATPVFAQEAISEPGAYAFYHPDGDVLHAGSAPARDALAMAVPHYSGRVARHGMRTMSHRTLAKRTDRYGME</sequence>
<evidence type="ECO:0000313" key="2">
    <source>
        <dbReference type="EMBL" id="SDT06801.1"/>
    </source>
</evidence>
<evidence type="ECO:0000256" key="1">
    <source>
        <dbReference type="SAM" id="SignalP"/>
    </source>
</evidence>
<feature type="signal peptide" evidence="1">
    <location>
        <begin position="1"/>
        <end position="23"/>
    </location>
</feature>
<organism evidence="2 3">
    <name type="scientific">Bradyrhizobium canariense</name>
    <dbReference type="NCBI Taxonomy" id="255045"/>
    <lineage>
        <taxon>Bacteria</taxon>
        <taxon>Pseudomonadati</taxon>
        <taxon>Pseudomonadota</taxon>
        <taxon>Alphaproteobacteria</taxon>
        <taxon>Hyphomicrobiales</taxon>
        <taxon>Nitrobacteraceae</taxon>
        <taxon>Bradyrhizobium</taxon>
    </lineage>
</organism>
<gene>
    <name evidence="2" type="ORF">SAMN05444158_4258</name>
</gene>
<accession>A0A1H1XCM5</accession>
<proteinExistence type="predicted"/>
<dbReference type="Proteomes" id="UP000243904">
    <property type="component" value="Chromosome I"/>
</dbReference>
<keyword evidence="3" id="KW-1185">Reference proteome</keyword>
<keyword evidence="1" id="KW-0732">Signal</keyword>
<reference evidence="3" key="1">
    <citation type="submission" date="2016-10" db="EMBL/GenBank/DDBJ databases">
        <authorList>
            <person name="Varghese N."/>
            <person name="Submissions S."/>
        </authorList>
    </citation>
    <scope>NUCLEOTIDE SEQUENCE [LARGE SCALE GENOMIC DNA]</scope>
    <source>
        <strain evidence="3">GAS369</strain>
    </source>
</reference>
<dbReference type="RefSeq" id="WP_146688676.1">
    <property type="nucleotide sequence ID" value="NZ_LT629750.1"/>
</dbReference>
<protein>
    <submittedName>
        <fullName evidence="2">Uncharacterized protein</fullName>
    </submittedName>
</protein>
<evidence type="ECO:0000313" key="3">
    <source>
        <dbReference type="Proteomes" id="UP000243904"/>
    </source>
</evidence>
<name>A0A1H1XCM5_9BRAD</name>
<dbReference type="EMBL" id="LT629750">
    <property type="protein sequence ID" value="SDT06801.1"/>
    <property type="molecule type" value="Genomic_DNA"/>
</dbReference>